<dbReference type="Gene3D" id="2.120.10.30">
    <property type="entry name" value="TolB, C-terminal domain"/>
    <property type="match status" value="5"/>
</dbReference>
<feature type="domain" description="Teneurin NHL" evidence="4">
    <location>
        <begin position="375"/>
        <end position="424"/>
    </location>
</feature>
<proteinExistence type="predicted"/>
<dbReference type="InterPro" id="IPR025965">
    <property type="entry name" value="FlgD/Vpr_Ig-like"/>
</dbReference>
<evidence type="ECO:0000256" key="1">
    <source>
        <dbReference type="ARBA" id="ARBA00022737"/>
    </source>
</evidence>
<evidence type="ECO:0000259" key="4">
    <source>
        <dbReference type="Pfam" id="PF25021"/>
    </source>
</evidence>
<sequence length="750" mass="77455">MDDGGNVYIADGTNRVRRVGSDGIITTIAGNGTAGYSGDGGPATQASLNIPYGVAVDANRNVYIAEGNNHRIRRVGTDGVITTFAGNGVAGFSGDGGPATQASLRTPIGVGVDAQGNVYIGDIGNNRIRRVGTDGIITTIAGNGSSGYSGDGGPATQATFRNLDGIAVDARGNVYVADRYNNCISRVGTDGVITTVAGVPSSGFSGDGGSATQAKLDLTFGGGVTVDTRGNVYIADINNQRIRRVGPDGVITTFAGNGAAGFSGDGGPAMQASFRNPCDVAVDASGTVYIADASNRRIRRVGPDGVITTFAGNGAVGFSGDGGPATQASFGNLYGVTVDVRGNVYIADRDNHRIRRVGPDGVITTIAGNGAAGFSGDGGFATQARLNSPYGLTVDAQGNVYIADQGNNRIRQVDPEGIITTFAGGGVPFSNPIGDGEPAIRARLNQPWRMAVDAQRNIYIADRFNNRIRRVRPDGVITTFAGTGFAGLSGDGGPAAQANLKSPQGVAVDAKGNVYISDSFNFCIRRVEALAAPAPPPTSGVTGKYRAVVVATVTRGGAPVAGVEVAFTRSTSGQYRDYKWKGTTDASGSVRVEIVADGPQFWLTGVSGYYRARATDPTSGAVVGTWTSIPINGGKETALAFPVGGQASIVSVRALEPSGALGLYANYPNPFNPATQIAYELPEAGEVRLAIYNALGQQVRTLVQGRQEAGYYRVTWDGKDAHGRPAASGIYLYRLEVGRFAETRQMLLLK</sequence>
<feature type="domain" description="Teneurin NHL" evidence="4">
    <location>
        <begin position="37"/>
        <end position="87"/>
    </location>
</feature>
<dbReference type="Gene3D" id="2.60.40.4070">
    <property type="match status" value="1"/>
</dbReference>
<dbReference type="PROSITE" id="PS51125">
    <property type="entry name" value="NHL"/>
    <property type="match status" value="2"/>
</dbReference>
<dbReference type="PANTHER" id="PTHR13833:SF71">
    <property type="entry name" value="NHL DOMAIN-CONTAINING PROTEIN"/>
    <property type="match status" value="1"/>
</dbReference>
<feature type="domain" description="Teneurin NHL" evidence="4">
    <location>
        <begin position="263"/>
        <end position="313"/>
    </location>
</feature>
<dbReference type="InterPro" id="IPR056822">
    <property type="entry name" value="TEN_NHL"/>
</dbReference>
<evidence type="ECO:0000256" key="2">
    <source>
        <dbReference type="PROSITE-ProRule" id="PRU00504"/>
    </source>
</evidence>
<dbReference type="InterPro" id="IPR001258">
    <property type="entry name" value="NHL_repeat"/>
</dbReference>
<organism evidence="5 6">
    <name type="scientific">Handelsmanbacteria sp. (strain RIFCSPLOWO2_12_FULL_64_10)</name>
    <dbReference type="NCBI Taxonomy" id="1817868"/>
    <lineage>
        <taxon>Bacteria</taxon>
        <taxon>Candidatus Handelsmaniibacteriota</taxon>
    </lineage>
</organism>
<dbReference type="Pfam" id="PF01436">
    <property type="entry name" value="NHL"/>
    <property type="match status" value="2"/>
</dbReference>
<accession>A0A1F6C6C7</accession>
<comment type="caution">
    <text evidence="5">The sequence shown here is derived from an EMBL/GenBank/DDBJ whole genome shotgun (WGS) entry which is preliminary data.</text>
</comment>
<feature type="repeat" description="NHL" evidence="2">
    <location>
        <begin position="373"/>
        <end position="416"/>
    </location>
</feature>
<feature type="domain" description="FlgD/Vpr Ig-like" evidence="3">
    <location>
        <begin position="681"/>
        <end position="735"/>
    </location>
</feature>
<dbReference type="Proteomes" id="UP000178606">
    <property type="component" value="Unassembled WGS sequence"/>
</dbReference>
<dbReference type="NCBIfam" id="TIGR04183">
    <property type="entry name" value="Por_Secre_tail"/>
    <property type="match status" value="1"/>
</dbReference>
<evidence type="ECO:0000313" key="5">
    <source>
        <dbReference type="EMBL" id="OGG44701.1"/>
    </source>
</evidence>
<dbReference type="InterPro" id="IPR026444">
    <property type="entry name" value="Secre_tail"/>
</dbReference>
<feature type="domain" description="Teneurin NHL" evidence="4">
    <location>
        <begin position="148"/>
        <end position="198"/>
    </location>
</feature>
<protein>
    <submittedName>
        <fullName evidence="5">Uncharacterized protein</fullName>
    </submittedName>
</protein>
<dbReference type="CDD" id="cd14953">
    <property type="entry name" value="NHL_like_1"/>
    <property type="match status" value="1"/>
</dbReference>
<reference evidence="5 6" key="1">
    <citation type="journal article" date="2016" name="Nat. Commun.">
        <title>Thousands of microbial genomes shed light on interconnected biogeochemical processes in an aquifer system.</title>
        <authorList>
            <person name="Anantharaman K."/>
            <person name="Brown C.T."/>
            <person name="Hug L.A."/>
            <person name="Sharon I."/>
            <person name="Castelle C.J."/>
            <person name="Probst A.J."/>
            <person name="Thomas B.C."/>
            <person name="Singh A."/>
            <person name="Wilkins M.J."/>
            <person name="Karaoz U."/>
            <person name="Brodie E.L."/>
            <person name="Williams K.H."/>
            <person name="Hubbard S.S."/>
            <person name="Banfield J.F."/>
        </authorList>
    </citation>
    <scope>NUCLEOTIDE SEQUENCE [LARGE SCALE GENOMIC DNA]</scope>
    <source>
        <strain evidence="6">RIFCSPLOWO2_12_FULL_64_10</strain>
    </source>
</reference>
<gene>
    <name evidence="5" type="ORF">A3F84_28775</name>
</gene>
<dbReference type="SUPFAM" id="SSF63829">
    <property type="entry name" value="Calcium-dependent phosphotriesterase"/>
    <property type="match status" value="1"/>
</dbReference>
<dbReference type="CDD" id="cd05819">
    <property type="entry name" value="NHL"/>
    <property type="match status" value="1"/>
</dbReference>
<dbReference type="PANTHER" id="PTHR13833">
    <property type="match status" value="1"/>
</dbReference>
<keyword evidence="1" id="KW-0677">Repeat</keyword>
<feature type="domain" description="Teneurin NHL" evidence="4">
    <location>
        <begin position="93"/>
        <end position="143"/>
    </location>
</feature>
<dbReference type="Pfam" id="PF25021">
    <property type="entry name" value="TEN_NHL"/>
    <property type="match status" value="5"/>
</dbReference>
<dbReference type="InterPro" id="IPR011042">
    <property type="entry name" value="6-blade_b-propeller_TolB-like"/>
</dbReference>
<name>A0A1F6C6C7_HANXR</name>
<dbReference type="AlphaFoldDB" id="A0A1F6C6C7"/>
<dbReference type="EMBL" id="MFKF01000397">
    <property type="protein sequence ID" value="OGG44701.1"/>
    <property type="molecule type" value="Genomic_DNA"/>
</dbReference>
<evidence type="ECO:0000313" key="6">
    <source>
        <dbReference type="Proteomes" id="UP000178606"/>
    </source>
</evidence>
<dbReference type="Pfam" id="PF13860">
    <property type="entry name" value="FlgD_ig"/>
    <property type="match status" value="1"/>
</dbReference>
<evidence type="ECO:0000259" key="3">
    <source>
        <dbReference type="Pfam" id="PF13860"/>
    </source>
</evidence>
<dbReference type="SUPFAM" id="SSF101898">
    <property type="entry name" value="NHL repeat"/>
    <property type="match status" value="1"/>
</dbReference>
<feature type="repeat" description="NHL" evidence="2">
    <location>
        <begin position="154"/>
        <end position="190"/>
    </location>
</feature>